<evidence type="ECO:0000256" key="2">
    <source>
        <dbReference type="ARBA" id="ARBA00022692"/>
    </source>
</evidence>
<dbReference type="InterPro" id="IPR045214">
    <property type="entry name" value="Surf1/Surf4"/>
</dbReference>
<feature type="compositionally biased region" description="Polar residues" evidence="6">
    <location>
        <begin position="33"/>
        <end position="43"/>
    </location>
</feature>
<feature type="transmembrane region" description="Helical" evidence="5">
    <location>
        <begin position="328"/>
        <end position="348"/>
    </location>
</feature>
<dbReference type="PROSITE" id="PS50895">
    <property type="entry name" value="SURF1"/>
    <property type="match status" value="1"/>
</dbReference>
<dbReference type="Pfam" id="PF02104">
    <property type="entry name" value="SURF1"/>
    <property type="match status" value="1"/>
</dbReference>
<dbReference type="GO" id="GO:0005743">
    <property type="term" value="C:mitochondrial inner membrane"/>
    <property type="evidence" value="ECO:0007669"/>
    <property type="project" value="UniProtKB-SubCell"/>
</dbReference>
<gene>
    <name evidence="7" type="primary">SHY1</name>
    <name evidence="7" type="ORF">MJAP1_003417</name>
</gene>
<dbReference type="RefSeq" id="XP_060123328.1">
    <property type="nucleotide sequence ID" value="XM_060267345.1"/>
</dbReference>
<keyword evidence="5" id="KW-0999">Mitochondrion inner membrane</keyword>
<evidence type="ECO:0000313" key="7">
    <source>
        <dbReference type="EMBL" id="WFD40431.1"/>
    </source>
</evidence>
<dbReference type="GeneID" id="85227068"/>
<keyword evidence="2 5" id="KW-0812">Transmembrane</keyword>
<evidence type="ECO:0000256" key="6">
    <source>
        <dbReference type="SAM" id="MobiDB-lite"/>
    </source>
</evidence>
<dbReference type="GO" id="GO:0033617">
    <property type="term" value="P:mitochondrial respiratory chain complex IV assembly"/>
    <property type="evidence" value="ECO:0007669"/>
    <property type="project" value="TreeGrafter"/>
</dbReference>
<dbReference type="Proteomes" id="UP001217754">
    <property type="component" value="Chromosome 6"/>
</dbReference>
<organism evidence="7 8">
    <name type="scientific">Malassezia japonica</name>
    <dbReference type="NCBI Taxonomy" id="223818"/>
    <lineage>
        <taxon>Eukaryota</taxon>
        <taxon>Fungi</taxon>
        <taxon>Dikarya</taxon>
        <taxon>Basidiomycota</taxon>
        <taxon>Ustilaginomycotina</taxon>
        <taxon>Malasseziomycetes</taxon>
        <taxon>Malasseziales</taxon>
        <taxon>Malasseziaceae</taxon>
        <taxon>Malassezia</taxon>
    </lineage>
</organism>
<dbReference type="AlphaFoldDB" id="A0AAF0F0B3"/>
<comment type="similarity">
    <text evidence="5">Belongs to the SURF1 family.</text>
</comment>
<evidence type="ECO:0000256" key="1">
    <source>
        <dbReference type="ARBA" id="ARBA00004370"/>
    </source>
</evidence>
<feature type="region of interest" description="Disordered" evidence="6">
    <location>
        <begin position="33"/>
        <end position="53"/>
    </location>
</feature>
<keyword evidence="4 5" id="KW-0472">Membrane</keyword>
<protein>
    <recommendedName>
        <fullName evidence="5">SURF1-like protein</fullName>
    </recommendedName>
</protein>
<keyword evidence="3 5" id="KW-1133">Transmembrane helix</keyword>
<comment type="subcellular location">
    <subcellularLocation>
        <location evidence="1">Membrane</location>
    </subcellularLocation>
    <subcellularLocation>
        <location evidence="5">Mitochondrion inner membrane</location>
        <topology evidence="5">Multi-pass membrane protein</topology>
    </subcellularLocation>
</comment>
<evidence type="ECO:0000256" key="4">
    <source>
        <dbReference type="ARBA" id="ARBA00023136"/>
    </source>
</evidence>
<name>A0AAF0F0B3_9BASI</name>
<feature type="transmembrane region" description="Helical" evidence="5">
    <location>
        <begin position="66"/>
        <end position="86"/>
    </location>
</feature>
<keyword evidence="8" id="KW-1185">Reference proteome</keyword>
<evidence type="ECO:0000256" key="5">
    <source>
        <dbReference type="RuleBase" id="RU363076"/>
    </source>
</evidence>
<evidence type="ECO:0000313" key="8">
    <source>
        <dbReference type="Proteomes" id="UP001217754"/>
    </source>
</evidence>
<dbReference type="EMBL" id="CP119963">
    <property type="protein sequence ID" value="WFD40431.1"/>
    <property type="molecule type" value="Genomic_DNA"/>
</dbReference>
<dbReference type="PANTHER" id="PTHR23427">
    <property type="entry name" value="SURFEIT LOCUS PROTEIN"/>
    <property type="match status" value="1"/>
</dbReference>
<proteinExistence type="inferred from homology"/>
<dbReference type="CDD" id="cd06662">
    <property type="entry name" value="SURF1"/>
    <property type="match status" value="1"/>
</dbReference>
<reference evidence="7" key="1">
    <citation type="submission" date="2023-03" db="EMBL/GenBank/DDBJ databases">
        <title>Mating type loci evolution in Malassezia.</title>
        <authorList>
            <person name="Coelho M.A."/>
        </authorList>
    </citation>
    <scope>NUCLEOTIDE SEQUENCE</scope>
    <source>
        <strain evidence="7">CBS 9431</strain>
    </source>
</reference>
<keyword evidence="5" id="KW-0496">Mitochondrion</keyword>
<sequence length="353" mass="40332">MATRSVVRPQLGAVLRTAWRTPLGLPRTLATQSDKPNLPVTVTESEDDGQEPLVYNRPQRPRRKPWYTSPVMYVLMIVPIFTFWLGNWQLRRLQWKLNLIDELDEKLRTEPLRLPRNVNLEVLEDFAFRLVQIRGRFDTSRVLFLGPRTREGQRGYQLVMPFKREGGGADILVNVGFVANEFVEGTGMDKRLKDPLPYSGDTTIVTLLPRIYPPSRFALPNEPQNNLWMQINPAQMAAWLNEQAGIEQAGSAEQKANRSLSPSNWLPFRTEKALSPHEAFQQKAEPVIPLYLEQVFDGTYNEAGALMRKGTPVGRPARIELRNQHMEYAVTWFSLSAVTSVMFIYMAVKGRAP</sequence>
<dbReference type="PANTHER" id="PTHR23427:SF2">
    <property type="entry name" value="SURFEIT LOCUS PROTEIN 1"/>
    <property type="match status" value="1"/>
</dbReference>
<comment type="function">
    <text evidence="5">Probably involved in the biogenesis of the COX complex.</text>
</comment>
<dbReference type="InterPro" id="IPR002994">
    <property type="entry name" value="Surf1/Shy1"/>
</dbReference>
<evidence type="ECO:0000256" key="3">
    <source>
        <dbReference type="ARBA" id="ARBA00022989"/>
    </source>
</evidence>
<accession>A0AAF0F0B3</accession>